<proteinExistence type="predicted"/>
<evidence type="ECO:0000313" key="2">
    <source>
        <dbReference type="Proteomes" id="UP000608923"/>
    </source>
</evidence>
<protein>
    <submittedName>
        <fullName evidence="1">Uncharacterized protein</fullName>
    </submittedName>
</protein>
<keyword evidence="2" id="KW-1185">Reference proteome</keyword>
<gene>
    <name evidence="1" type="ORF">GCM10010096_16740</name>
</gene>
<comment type="caution">
    <text evidence="1">The sequence shown here is derived from an EMBL/GenBank/DDBJ whole genome shotgun (WGS) entry which is preliminary data.</text>
</comment>
<dbReference type="AlphaFoldDB" id="A0A8H9IM45"/>
<dbReference type="EMBL" id="BMZN01000002">
    <property type="protein sequence ID" value="GHC45860.1"/>
    <property type="molecule type" value="Genomic_DNA"/>
</dbReference>
<sequence>MSKDEFASEYLDKNLNITGSRHYLRGQDYQVGNDGALEIKSASQCGSNDSPGVGCSWGGIKLFLDQTGNLAVIQTNSGAGLIGIVPVASGSKYLSLFPPVAGSAGSLSAGLAQCPESHAAQRQREAAKQKVLPSFAVGDIVTPYRHYDATQKEFLPGPYISVKDTRWRVKEITDQYVRLELIEGEYKPSSSKAPVYKAGEFSTTFFSSGNYKAAHPYAGGPGQIFEEFKKVE</sequence>
<evidence type="ECO:0000313" key="1">
    <source>
        <dbReference type="EMBL" id="GHC45860.1"/>
    </source>
</evidence>
<accession>A0A8H9IM45</accession>
<reference evidence="2" key="1">
    <citation type="journal article" date="2019" name="Int. J. Syst. Evol. Microbiol.">
        <title>The Global Catalogue of Microorganisms (GCM) 10K type strain sequencing project: providing services to taxonomists for standard genome sequencing and annotation.</title>
        <authorList>
            <consortium name="The Broad Institute Genomics Platform"/>
            <consortium name="The Broad Institute Genome Sequencing Center for Infectious Disease"/>
            <person name="Wu L."/>
            <person name="Ma J."/>
        </authorList>
    </citation>
    <scope>NUCLEOTIDE SEQUENCE [LARGE SCALE GENOMIC DNA]</scope>
    <source>
        <strain evidence="2">KCTC 42083</strain>
    </source>
</reference>
<organism evidence="1 2">
    <name type="scientific">Alcaligenes pakistanensis</name>
    <dbReference type="NCBI Taxonomy" id="1482717"/>
    <lineage>
        <taxon>Bacteria</taxon>
        <taxon>Pseudomonadati</taxon>
        <taxon>Pseudomonadota</taxon>
        <taxon>Betaproteobacteria</taxon>
        <taxon>Burkholderiales</taxon>
        <taxon>Alcaligenaceae</taxon>
        <taxon>Alcaligenes</taxon>
    </lineage>
</organism>
<name>A0A8H9IM45_9BURK</name>
<dbReference type="Proteomes" id="UP000608923">
    <property type="component" value="Unassembled WGS sequence"/>
</dbReference>